<dbReference type="PANTHER" id="PTHR43345:SF5">
    <property type="entry name" value="3-ISOPROPYLMALATE DEHYDRATASE SMALL SUBUNIT"/>
    <property type="match status" value="1"/>
</dbReference>
<evidence type="ECO:0000256" key="2">
    <source>
        <dbReference type="ARBA" id="ARBA00002695"/>
    </source>
</evidence>
<dbReference type="InterPro" id="IPR050075">
    <property type="entry name" value="LeuD"/>
</dbReference>
<keyword evidence="7 10" id="KW-0028">Amino-acid biosynthesis</keyword>
<dbReference type="Proteomes" id="UP000267430">
    <property type="component" value="Unassembled WGS sequence"/>
</dbReference>
<dbReference type="InterPro" id="IPR000573">
    <property type="entry name" value="AconitaseA/IPMdHydase_ssu_swvl"/>
</dbReference>
<dbReference type="OrthoDB" id="9777465at2"/>
<evidence type="ECO:0000256" key="7">
    <source>
        <dbReference type="ARBA" id="ARBA00022605"/>
    </source>
</evidence>
<proteinExistence type="inferred from homology"/>
<evidence type="ECO:0000256" key="10">
    <source>
        <dbReference type="HAMAP-Rule" id="MF_01031"/>
    </source>
</evidence>
<name>A0A3S0TTP9_9BACI</name>
<evidence type="ECO:0000313" key="13">
    <source>
        <dbReference type="Proteomes" id="UP000267430"/>
    </source>
</evidence>
<keyword evidence="13" id="KW-1185">Reference proteome</keyword>
<evidence type="ECO:0000256" key="4">
    <source>
        <dbReference type="ARBA" id="ARBA00009845"/>
    </source>
</evidence>
<comment type="catalytic activity">
    <reaction evidence="1 10">
        <text>(2R,3S)-3-isopropylmalate = (2S)-2-isopropylmalate</text>
        <dbReference type="Rhea" id="RHEA:32287"/>
        <dbReference type="ChEBI" id="CHEBI:1178"/>
        <dbReference type="ChEBI" id="CHEBI:35121"/>
        <dbReference type="EC" id="4.2.1.33"/>
    </reaction>
</comment>
<sequence>MKPITVYKGKAAVLDRANVDTDQIIPKQFLKRIERTGFGEFLFYDWRFDEDGNEREDFELNQPQNKNAGILIAGENFGCGSSREHAPWSLQDYGFDIVIAPSFADIFQNNCLKNGMLPITLTKDKVSYLMNNAGNDQLTIDLREQTVIDNKGLSTSFDIHPYWKEMLLNGWDEISITLQYSPQIDEFEKSERPISTI</sequence>
<dbReference type="InterPro" id="IPR015928">
    <property type="entry name" value="Aconitase/3IPM_dehydase_swvl"/>
</dbReference>
<evidence type="ECO:0000313" key="12">
    <source>
        <dbReference type="EMBL" id="RUQ27722.1"/>
    </source>
</evidence>
<dbReference type="GO" id="GO:0003861">
    <property type="term" value="F:3-isopropylmalate dehydratase activity"/>
    <property type="evidence" value="ECO:0007669"/>
    <property type="project" value="UniProtKB-UniRule"/>
</dbReference>
<dbReference type="GO" id="GO:0009316">
    <property type="term" value="C:3-isopropylmalate dehydratase complex"/>
    <property type="evidence" value="ECO:0007669"/>
    <property type="project" value="InterPro"/>
</dbReference>
<evidence type="ECO:0000256" key="6">
    <source>
        <dbReference type="ARBA" id="ARBA00022430"/>
    </source>
</evidence>
<keyword evidence="6 10" id="KW-0432">Leucine biosynthesis</keyword>
<evidence type="ECO:0000259" key="11">
    <source>
        <dbReference type="Pfam" id="PF00694"/>
    </source>
</evidence>
<dbReference type="CDD" id="cd01577">
    <property type="entry name" value="IPMI_Swivel"/>
    <property type="match status" value="1"/>
</dbReference>
<evidence type="ECO:0000256" key="9">
    <source>
        <dbReference type="ARBA" id="ARBA00023304"/>
    </source>
</evidence>
<dbReference type="NCBIfam" id="TIGR00171">
    <property type="entry name" value="leuD"/>
    <property type="match status" value="1"/>
</dbReference>
<keyword evidence="8 10" id="KW-0456">Lyase</keyword>
<dbReference type="Gene3D" id="3.20.19.10">
    <property type="entry name" value="Aconitase, domain 4"/>
    <property type="match status" value="1"/>
</dbReference>
<gene>
    <name evidence="10 12" type="primary">leuD</name>
    <name evidence="12" type="ORF">ELQ35_14380</name>
</gene>
<dbReference type="Pfam" id="PF00694">
    <property type="entry name" value="Aconitase_C"/>
    <property type="match status" value="1"/>
</dbReference>
<dbReference type="HAMAP" id="MF_01031">
    <property type="entry name" value="LeuD_type1"/>
    <property type="match status" value="1"/>
</dbReference>
<comment type="similarity">
    <text evidence="4 10">Belongs to the LeuD family. LeuD type 1 subfamily.</text>
</comment>
<reference evidence="12 13" key="1">
    <citation type="submission" date="2018-12" db="EMBL/GenBank/DDBJ databases">
        <title>Bacillus chawlae sp. nov., Bacillus glennii sp. nov., and Bacillus saganii sp. nov. Isolated from the Vehicle Assembly Building at Kennedy Space Center where the Viking Spacecraft were Assembled.</title>
        <authorList>
            <person name="Seuylemezian A."/>
            <person name="Vaishampayan P."/>
        </authorList>
    </citation>
    <scope>NUCLEOTIDE SEQUENCE [LARGE SCALE GENOMIC DNA]</scope>
    <source>
        <strain evidence="12 13">L5</strain>
    </source>
</reference>
<dbReference type="InterPro" id="IPR033940">
    <property type="entry name" value="IPMI_Swivel"/>
</dbReference>
<evidence type="ECO:0000256" key="3">
    <source>
        <dbReference type="ARBA" id="ARBA00004729"/>
    </source>
</evidence>
<dbReference type="AlphaFoldDB" id="A0A3S0TTP9"/>
<dbReference type="InterPro" id="IPR004431">
    <property type="entry name" value="3-IsopropMal_deHydase_ssu"/>
</dbReference>
<dbReference type="NCBIfam" id="NF002458">
    <property type="entry name" value="PRK01641.1"/>
    <property type="match status" value="1"/>
</dbReference>
<comment type="pathway">
    <text evidence="3 10">Amino-acid biosynthesis; L-leucine biosynthesis; L-leucine from 3-methyl-2-oxobutanoate: step 2/4.</text>
</comment>
<protein>
    <recommendedName>
        <fullName evidence="10">3-isopropylmalate dehydratase small subunit</fullName>
        <ecNumber evidence="10">4.2.1.33</ecNumber>
    </recommendedName>
    <alternativeName>
        <fullName evidence="10">Alpha-IPM isomerase</fullName>
        <shortName evidence="10">IPMI</shortName>
    </alternativeName>
    <alternativeName>
        <fullName evidence="10">Isopropylmalate isomerase</fullName>
    </alternativeName>
</protein>
<comment type="function">
    <text evidence="2 10">Catalyzes the isomerization between 2-isopropylmalate and 3-isopropylmalate, via the formation of 2-isopropylmaleate.</text>
</comment>
<dbReference type="EC" id="4.2.1.33" evidence="10"/>
<evidence type="ECO:0000256" key="8">
    <source>
        <dbReference type="ARBA" id="ARBA00023239"/>
    </source>
</evidence>
<comment type="subunit">
    <text evidence="5 10">Heterodimer of LeuC and LeuD.</text>
</comment>
<dbReference type="RefSeq" id="WP_126865516.1">
    <property type="nucleotide sequence ID" value="NZ_JAUSTX010000008.1"/>
</dbReference>
<dbReference type="SUPFAM" id="SSF52016">
    <property type="entry name" value="LeuD/IlvD-like"/>
    <property type="match status" value="1"/>
</dbReference>
<feature type="domain" description="Aconitase A/isopropylmalate dehydratase small subunit swivel" evidence="11">
    <location>
        <begin position="1"/>
        <end position="122"/>
    </location>
</feature>
<keyword evidence="9 10" id="KW-0100">Branched-chain amino acid biosynthesis</keyword>
<dbReference type="UniPathway" id="UPA00048">
    <property type="reaction ID" value="UER00071"/>
</dbReference>
<evidence type="ECO:0000256" key="1">
    <source>
        <dbReference type="ARBA" id="ARBA00000491"/>
    </source>
</evidence>
<comment type="caution">
    <text evidence="12">The sequence shown here is derived from an EMBL/GenBank/DDBJ whole genome shotgun (WGS) entry which is preliminary data.</text>
</comment>
<evidence type="ECO:0000256" key="5">
    <source>
        <dbReference type="ARBA" id="ARBA00011271"/>
    </source>
</evidence>
<dbReference type="GO" id="GO:0009098">
    <property type="term" value="P:L-leucine biosynthetic process"/>
    <property type="evidence" value="ECO:0007669"/>
    <property type="project" value="UniProtKB-UniRule"/>
</dbReference>
<dbReference type="EMBL" id="RYZZ01000020">
    <property type="protein sequence ID" value="RUQ27722.1"/>
    <property type="molecule type" value="Genomic_DNA"/>
</dbReference>
<dbReference type="FunFam" id="3.20.19.10:FF:000003">
    <property type="entry name" value="3-isopropylmalate dehydratase small subunit"/>
    <property type="match status" value="1"/>
</dbReference>
<organism evidence="12 13">
    <name type="scientific">Peribacillus cavernae</name>
    <dbReference type="NCBI Taxonomy" id="1674310"/>
    <lineage>
        <taxon>Bacteria</taxon>
        <taxon>Bacillati</taxon>
        <taxon>Bacillota</taxon>
        <taxon>Bacilli</taxon>
        <taxon>Bacillales</taxon>
        <taxon>Bacillaceae</taxon>
        <taxon>Peribacillus</taxon>
    </lineage>
</organism>
<dbReference type="PANTHER" id="PTHR43345">
    <property type="entry name" value="3-ISOPROPYLMALATE DEHYDRATASE SMALL SUBUNIT 2-RELATED-RELATED"/>
    <property type="match status" value="1"/>
</dbReference>
<accession>A0A3S0TTP9</accession>